<dbReference type="Pfam" id="PF08241">
    <property type="entry name" value="Methyltransf_11"/>
    <property type="match status" value="1"/>
</dbReference>
<dbReference type="AlphaFoldDB" id="A0A0F9H2Q2"/>
<dbReference type="Gene3D" id="3.40.50.150">
    <property type="entry name" value="Vaccinia Virus protein VP39"/>
    <property type="match status" value="1"/>
</dbReference>
<dbReference type="EMBL" id="LAZR01016251">
    <property type="protein sequence ID" value="KKM05304.1"/>
    <property type="molecule type" value="Genomic_DNA"/>
</dbReference>
<feature type="non-terminal residue" evidence="2">
    <location>
        <position position="1"/>
    </location>
</feature>
<dbReference type="InterPro" id="IPR013216">
    <property type="entry name" value="Methyltransf_11"/>
</dbReference>
<dbReference type="GO" id="GO:0008757">
    <property type="term" value="F:S-adenosylmethionine-dependent methyltransferase activity"/>
    <property type="evidence" value="ECO:0007669"/>
    <property type="project" value="InterPro"/>
</dbReference>
<comment type="caution">
    <text evidence="2">The sequence shown here is derived from an EMBL/GenBank/DDBJ whole genome shotgun (WGS) entry which is preliminary data.</text>
</comment>
<proteinExistence type="predicted"/>
<sequence length="220" mass="24621">AKESQNQIQFDTYTKKGGIKLGPYSSHIWRTDPKHLSFLLARYKFCAKMLQGKKKVLEIGCGDSLGSSIVLQTVNSIHAIDFEPIVIKDAIERNEQPEKCTYQVLDITEQSLDTKFDAAFSLDVIEHVPQNIEDKFIKNISASLKKDGILIIGTPNITTTKYASPGSQEGHINLKSAITLKSLIEKYFQNVFIFSMNDEIVHTGFYPMANYLIGMGVGLK</sequence>
<gene>
    <name evidence="2" type="ORF">LCGC14_1755450</name>
</gene>
<evidence type="ECO:0000313" key="2">
    <source>
        <dbReference type="EMBL" id="KKM05304.1"/>
    </source>
</evidence>
<evidence type="ECO:0000259" key="1">
    <source>
        <dbReference type="Pfam" id="PF08241"/>
    </source>
</evidence>
<dbReference type="SUPFAM" id="SSF53335">
    <property type="entry name" value="S-adenosyl-L-methionine-dependent methyltransferases"/>
    <property type="match status" value="1"/>
</dbReference>
<name>A0A0F9H2Q2_9ZZZZ</name>
<accession>A0A0F9H2Q2</accession>
<dbReference type="PANTHER" id="PTHR43861">
    <property type="entry name" value="TRANS-ACONITATE 2-METHYLTRANSFERASE-RELATED"/>
    <property type="match status" value="1"/>
</dbReference>
<dbReference type="InterPro" id="IPR029063">
    <property type="entry name" value="SAM-dependent_MTases_sf"/>
</dbReference>
<feature type="domain" description="Methyltransferase type 11" evidence="1">
    <location>
        <begin position="57"/>
        <end position="152"/>
    </location>
</feature>
<organism evidence="2">
    <name type="scientific">marine sediment metagenome</name>
    <dbReference type="NCBI Taxonomy" id="412755"/>
    <lineage>
        <taxon>unclassified sequences</taxon>
        <taxon>metagenomes</taxon>
        <taxon>ecological metagenomes</taxon>
    </lineage>
</organism>
<dbReference type="CDD" id="cd02440">
    <property type="entry name" value="AdoMet_MTases"/>
    <property type="match status" value="1"/>
</dbReference>
<protein>
    <recommendedName>
        <fullName evidence="1">Methyltransferase type 11 domain-containing protein</fullName>
    </recommendedName>
</protein>
<reference evidence="2" key="1">
    <citation type="journal article" date="2015" name="Nature">
        <title>Complex archaea that bridge the gap between prokaryotes and eukaryotes.</title>
        <authorList>
            <person name="Spang A."/>
            <person name="Saw J.H."/>
            <person name="Jorgensen S.L."/>
            <person name="Zaremba-Niedzwiedzka K."/>
            <person name="Martijn J."/>
            <person name="Lind A.E."/>
            <person name="van Eijk R."/>
            <person name="Schleper C."/>
            <person name="Guy L."/>
            <person name="Ettema T.J."/>
        </authorList>
    </citation>
    <scope>NUCLEOTIDE SEQUENCE</scope>
</reference>